<keyword evidence="4" id="KW-1185">Reference proteome</keyword>
<feature type="non-terminal residue" evidence="3">
    <location>
        <position position="1"/>
    </location>
</feature>
<name>A0ABU9GKQ8_COBMA</name>
<dbReference type="Proteomes" id="UP001378242">
    <property type="component" value="Unassembled WGS sequence"/>
</dbReference>
<sequence>GGHNLCGKTRLADAVDLSAECREVVSNDSGLMQGAAAVGARIQGIYGSSSPLYTPPLPANREIHWLALEWAPCFKRVCPLG</sequence>
<accession>A0ABU9GKQ8</accession>
<reference evidence="3 4" key="1">
    <citation type="submission" date="2024-02" db="EMBL/GenBank/DDBJ databases">
        <title>Bacteria isolated from the canopy kelp, Nereocystis luetkeana.</title>
        <authorList>
            <person name="Pfister C.A."/>
            <person name="Younker I.T."/>
            <person name="Light S.H."/>
        </authorList>
    </citation>
    <scope>NUCLEOTIDE SEQUENCE [LARGE SCALE GENOMIC DNA]</scope>
    <source>
        <strain evidence="3 4">TI.5.07</strain>
    </source>
</reference>
<gene>
    <name evidence="3" type="ORF">V6243_17890</name>
</gene>
<dbReference type="InterPro" id="IPR051199">
    <property type="entry name" value="LPS_LOS_Heptosyltrfase"/>
</dbReference>
<keyword evidence="2" id="KW-0808">Transferase</keyword>
<comment type="caution">
    <text evidence="3">The sequence shown here is derived from an EMBL/GenBank/DDBJ whole genome shotgun (WGS) entry which is preliminary data.</text>
</comment>
<dbReference type="PANTHER" id="PTHR30160:SF7">
    <property type="entry name" value="ADP-HEPTOSE--LPS HEPTOSYLTRANSFERASE 2"/>
    <property type="match status" value="1"/>
</dbReference>
<organism evidence="3 4">
    <name type="scientific">Cobetia marina</name>
    <name type="common">Deleya marina</name>
    <dbReference type="NCBI Taxonomy" id="28258"/>
    <lineage>
        <taxon>Bacteria</taxon>
        <taxon>Pseudomonadati</taxon>
        <taxon>Pseudomonadota</taxon>
        <taxon>Gammaproteobacteria</taxon>
        <taxon>Oceanospirillales</taxon>
        <taxon>Halomonadaceae</taxon>
        <taxon>Cobetia</taxon>
    </lineage>
</organism>
<dbReference type="RefSeq" id="WP_341542992.1">
    <property type="nucleotide sequence ID" value="NZ_JBAKAP010000079.1"/>
</dbReference>
<keyword evidence="1" id="KW-0328">Glycosyltransferase</keyword>
<dbReference type="EMBL" id="JBAKAP010000079">
    <property type="protein sequence ID" value="MEL0618698.1"/>
    <property type="molecule type" value="Genomic_DNA"/>
</dbReference>
<evidence type="ECO:0000256" key="2">
    <source>
        <dbReference type="ARBA" id="ARBA00022679"/>
    </source>
</evidence>
<proteinExistence type="predicted"/>
<dbReference type="PANTHER" id="PTHR30160">
    <property type="entry name" value="TETRAACYLDISACCHARIDE 4'-KINASE-RELATED"/>
    <property type="match status" value="1"/>
</dbReference>
<evidence type="ECO:0000256" key="1">
    <source>
        <dbReference type="ARBA" id="ARBA00022676"/>
    </source>
</evidence>
<dbReference type="Pfam" id="PF01075">
    <property type="entry name" value="Glyco_transf_9"/>
    <property type="match status" value="1"/>
</dbReference>
<protein>
    <submittedName>
        <fullName evidence="3">Glycosyltransferase family 9 protein</fullName>
    </submittedName>
</protein>
<dbReference type="InterPro" id="IPR002201">
    <property type="entry name" value="Glyco_trans_9"/>
</dbReference>
<dbReference type="SUPFAM" id="SSF53756">
    <property type="entry name" value="UDP-Glycosyltransferase/glycogen phosphorylase"/>
    <property type="match status" value="1"/>
</dbReference>
<feature type="non-terminal residue" evidence="3">
    <location>
        <position position="81"/>
    </location>
</feature>
<dbReference type="Gene3D" id="3.40.50.2000">
    <property type="entry name" value="Glycogen Phosphorylase B"/>
    <property type="match status" value="1"/>
</dbReference>
<evidence type="ECO:0000313" key="4">
    <source>
        <dbReference type="Proteomes" id="UP001378242"/>
    </source>
</evidence>
<evidence type="ECO:0000313" key="3">
    <source>
        <dbReference type="EMBL" id="MEL0618698.1"/>
    </source>
</evidence>